<accession>J0WML8</accession>
<dbReference type="KEGG" id="adl:AURDEDRAFT_76880"/>
<proteinExistence type="predicted"/>
<evidence type="ECO:0000313" key="2">
    <source>
        <dbReference type="Proteomes" id="UP000006514"/>
    </source>
</evidence>
<dbReference type="Proteomes" id="UP000006514">
    <property type="component" value="Unassembled WGS sequence"/>
</dbReference>
<dbReference type="EMBL" id="JH688159">
    <property type="protein sequence ID" value="EJD33595.1"/>
    <property type="molecule type" value="Genomic_DNA"/>
</dbReference>
<dbReference type="InParanoid" id="J0WML8"/>
<organism evidence="1 2">
    <name type="scientific">Auricularia subglabra (strain TFB-10046 / SS5)</name>
    <name type="common">White-rot fungus</name>
    <name type="synonym">Auricularia delicata (strain TFB10046)</name>
    <dbReference type="NCBI Taxonomy" id="717982"/>
    <lineage>
        <taxon>Eukaryota</taxon>
        <taxon>Fungi</taxon>
        <taxon>Dikarya</taxon>
        <taxon>Basidiomycota</taxon>
        <taxon>Agaricomycotina</taxon>
        <taxon>Agaricomycetes</taxon>
        <taxon>Auriculariales</taxon>
        <taxon>Auriculariaceae</taxon>
        <taxon>Auricularia</taxon>
    </lineage>
</organism>
<name>J0WML8_AURST</name>
<reference evidence="2" key="1">
    <citation type="journal article" date="2012" name="Science">
        <title>The Paleozoic origin of enzymatic lignin decomposition reconstructed from 31 fungal genomes.</title>
        <authorList>
            <person name="Floudas D."/>
            <person name="Binder M."/>
            <person name="Riley R."/>
            <person name="Barry K."/>
            <person name="Blanchette R.A."/>
            <person name="Henrissat B."/>
            <person name="Martinez A.T."/>
            <person name="Otillar R."/>
            <person name="Spatafora J.W."/>
            <person name="Yadav J.S."/>
            <person name="Aerts A."/>
            <person name="Benoit I."/>
            <person name="Boyd A."/>
            <person name="Carlson A."/>
            <person name="Copeland A."/>
            <person name="Coutinho P.M."/>
            <person name="de Vries R.P."/>
            <person name="Ferreira P."/>
            <person name="Findley K."/>
            <person name="Foster B."/>
            <person name="Gaskell J."/>
            <person name="Glotzer D."/>
            <person name="Gorecki P."/>
            <person name="Heitman J."/>
            <person name="Hesse C."/>
            <person name="Hori C."/>
            <person name="Igarashi K."/>
            <person name="Jurgens J.A."/>
            <person name="Kallen N."/>
            <person name="Kersten P."/>
            <person name="Kohler A."/>
            <person name="Kuees U."/>
            <person name="Kumar T.K.A."/>
            <person name="Kuo A."/>
            <person name="LaButti K."/>
            <person name="Larrondo L.F."/>
            <person name="Lindquist E."/>
            <person name="Ling A."/>
            <person name="Lombard V."/>
            <person name="Lucas S."/>
            <person name="Lundell T."/>
            <person name="Martin R."/>
            <person name="McLaughlin D.J."/>
            <person name="Morgenstern I."/>
            <person name="Morin E."/>
            <person name="Murat C."/>
            <person name="Nagy L.G."/>
            <person name="Nolan M."/>
            <person name="Ohm R.A."/>
            <person name="Patyshakuliyeva A."/>
            <person name="Rokas A."/>
            <person name="Ruiz-Duenas F.J."/>
            <person name="Sabat G."/>
            <person name="Salamov A."/>
            <person name="Samejima M."/>
            <person name="Schmutz J."/>
            <person name="Slot J.C."/>
            <person name="St John F."/>
            <person name="Stenlid J."/>
            <person name="Sun H."/>
            <person name="Sun S."/>
            <person name="Syed K."/>
            <person name="Tsang A."/>
            <person name="Wiebenga A."/>
            <person name="Young D."/>
            <person name="Pisabarro A."/>
            <person name="Eastwood D.C."/>
            <person name="Martin F."/>
            <person name="Cullen D."/>
            <person name="Grigoriev I.V."/>
            <person name="Hibbett D.S."/>
        </authorList>
    </citation>
    <scope>NUCLEOTIDE SEQUENCE [LARGE SCALE GENOMIC DNA]</scope>
    <source>
        <strain evidence="2">TFB10046</strain>
    </source>
</reference>
<dbReference type="OrthoDB" id="2527272at2759"/>
<protein>
    <submittedName>
        <fullName evidence="1">Uncharacterized protein</fullName>
    </submittedName>
</protein>
<sequence length="194" mass="22498">MEWEPPVDAWDTALQHYWRARHIKVVEIAVAPCGVPLSWAKFPFAESETNIIQFMDTTWLQPHTRPTYLAIDKGCKVIATLHATGRLFPDNVGWARTTNIKVATFHYSSHVADQTCVELCNPTDRRDPNLGPRARARRDQDGQETYKRWFNFEAAEQLNAWLEPFSATMTKMKPQNHAVFLCIILRERAIWMSR</sequence>
<dbReference type="AlphaFoldDB" id="J0WML8"/>
<gene>
    <name evidence="1" type="ORF">AURDEDRAFT_76880</name>
</gene>
<keyword evidence="2" id="KW-1185">Reference proteome</keyword>
<evidence type="ECO:0000313" key="1">
    <source>
        <dbReference type="EMBL" id="EJD33595.1"/>
    </source>
</evidence>